<accession>A0AAJ5BFE2</accession>
<keyword evidence="3" id="KW-1185">Reference proteome</keyword>
<protein>
    <submittedName>
        <fullName evidence="2">Uncharacterized protein</fullName>
    </submittedName>
</protein>
<dbReference type="AlphaFoldDB" id="A0AAJ5BFE2"/>
<evidence type="ECO:0000256" key="1">
    <source>
        <dbReference type="SAM" id="Phobius"/>
    </source>
</evidence>
<comment type="caution">
    <text evidence="2">The sequence shown here is derived from an EMBL/GenBank/DDBJ whole genome shotgun (WGS) entry which is preliminary data.</text>
</comment>
<proteinExistence type="predicted"/>
<feature type="transmembrane region" description="Helical" evidence="1">
    <location>
        <begin position="25"/>
        <end position="46"/>
    </location>
</feature>
<keyword evidence="1" id="KW-0472">Membrane</keyword>
<gene>
    <name evidence="2" type="ORF">SAMN04488089_12014</name>
</gene>
<sequence length="51" mass="6076">MLNLQAYLDEFVYKINRSYFGKSSLIGLLLPILPLMTNNGYTFFIFEYFKK</sequence>
<reference evidence="2 3" key="1">
    <citation type="submission" date="2016-10" db="EMBL/GenBank/DDBJ databases">
        <authorList>
            <person name="Varghese N."/>
            <person name="Submissions S."/>
        </authorList>
    </citation>
    <scope>NUCLEOTIDE SEQUENCE [LARGE SCALE GENOMIC DNA]</scope>
    <source>
        <strain evidence="3">DSM 19823 / KCTC 23066 / CCTCC M 208030 / D25</strain>
    </source>
</reference>
<evidence type="ECO:0000313" key="3">
    <source>
        <dbReference type="Proteomes" id="UP000183496"/>
    </source>
</evidence>
<evidence type="ECO:0000313" key="2">
    <source>
        <dbReference type="EMBL" id="SER58102.1"/>
    </source>
</evidence>
<name>A0AAJ5BFE2_MYRPR</name>
<dbReference type="Proteomes" id="UP000183496">
    <property type="component" value="Unassembled WGS sequence"/>
</dbReference>
<keyword evidence="1" id="KW-1133">Transmembrane helix</keyword>
<organism evidence="2 3">
    <name type="scientific">Myroides profundi</name>
    <dbReference type="NCBI Taxonomy" id="480520"/>
    <lineage>
        <taxon>Bacteria</taxon>
        <taxon>Pseudomonadati</taxon>
        <taxon>Bacteroidota</taxon>
        <taxon>Flavobacteriia</taxon>
        <taxon>Flavobacteriales</taxon>
        <taxon>Flavobacteriaceae</taxon>
        <taxon>Myroides</taxon>
    </lineage>
</organism>
<dbReference type="EMBL" id="FOFY01000020">
    <property type="protein sequence ID" value="SER58102.1"/>
    <property type="molecule type" value="Genomic_DNA"/>
</dbReference>
<keyword evidence="1" id="KW-0812">Transmembrane</keyword>